<sequence>MSFFSKFSRPGTPSKHSARTATPALEKHKGALLHVLYVSLPANILRKNSVNLKAFDMSPSVTSIKPVQVYKATCPALQEGLNKVLNVNMLISITGTHLGIQFIEKHSFHADLPLASLEVSMDEVLEGLLKQPDQEAFVYTSSINQFTVNVAIKKEPLGSLLSQTVLPKSLIESLGKAEKALEILVDIGEPLSELHPTAKLVVGLIKPLFKILQDQKICYEKLSGLFKKMGAVLPYFEKMQNLKHFKESIGVIKQIISHMENVVRTVVNFSNTSALRKFLDFTIASQQAEGFAELSDRFDELLQEFETAYKVDAAFVQEQILDSSLRTANLFDQSHIETVLKKLNYIEIVPAGQCLKGTREIVLAEMESWSQHPDQSIFWLCGPAGTGKSTLAATFTLQLHEAHKLGASFTCRRDHKALNSGLQLLKNICYRLAMEHKPYGQKIVEIVEQDSHFGSGIETISSLFKMLFEQPLQNLEVPPVAYFIVIDALDECGD</sequence>
<evidence type="ECO:0000313" key="2">
    <source>
        <dbReference type="Proteomes" id="UP000308600"/>
    </source>
</evidence>
<dbReference type="Proteomes" id="UP000308600">
    <property type="component" value="Unassembled WGS sequence"/>
</dbReference>
<keyword evidence="2" id="KW-1185">Reference proteome</keyword>
<accession>A0ACD3AU63</accession>
<feature type="non-terminal residue" evidence="1">
    <location>
        <position position="494"/>
    </location>
</feature>
<protein>
    <submittedName>
        <fullName evidence="1">Uncharacterized protein</fullName>
    </submittedName>
</protein>
<gene>
    <name evidence="1" type="ORF">BDN72DRAFT_796893</name>
</gene>
<proteinExistence type="predicted"/>
<reference evidence="1 2" key="1">
    <citation type="journal article" date="2019" name="Nat. Ecol. Evol.">
        <title>Megaphylogeny resolves global patterns of mushroom evolution.</title>
        <authorList>
            <person name="Varga T."/>
            <person name="Krizsan K."/>
            <person name="Foldi C."/>
            <person name="Dima B."/>
            <person name="Sanchez-Garcia M."/>
            <person name="Sanchez-Ramirez S."/>
            <person name="Szollosi G.J."/>
            <person name="Szarkandi J.G."/>
            <person name="Papp V."/>
            <person name="Albert L."/>
            <person name="Andreopoulos W."/>
            <person name="Angelini C."/>
            <person name="Antonin V."/>
            <person name="Barry K.W."/>
            <person name="Bougher N.L."/>
            <person name="Buchanan P."/>
            <person name="Buyck B."/>
            <person name="Bense V."/>
            <person name="Catcheside P."/>
            <person name="Chovatia M."/>
            <person name="Cooper J."/>
            <person name="Damon W."/>
            <person name="Desjardin D."/>
            <person name="Finy P."/>
            <person name="Geml J."/>
            <person name="Haridas S."/>
            <person name="Hughes K."/>
            <person name="Justo A."/>
            <person name="Karasinski D."/>
            <person name="Kautmanova I."/>
            <person name="Kiss B."/>
            <person name="Kocsube S."/>
            <person name="Kotiranta H."/>
            <person name="LaButti K.M."/>
            <person name="Lechner B.E."/>
            <person name="Liimatainen K."/>
            <person name="Lipzen A."/>
            <person name="Lukacs Z."/>
            <person name="Mihaltcheva S."/>
            <person name="Morgado L.N."/>
            <person name="Niskanen T."/>
            <person name="Noordeloos M.E."/>
            <person name="Ohm R.A."/>
            <person name="Ortiz-Santana B."/>
            <person name="Ovrebo C."/>
            <person name="Racz N."/>
            <person name="Riley R."/>
            <person name="Savchenko A."/>
            <person name="Shiryaev A."/>
            <person name="Soop K."/>
            <person name="Spirin V."/>
            <person name="Szebenyi C."/>
            <person name="Tomsovsky M."/>
            <person name="Tulloss R.E."/>
            <person name="Uehling J."/>
            <person name="Grigoriev I.V."/>
            <person name="Vagvolgyi C."/>
            <person name="Papp T."/>
            <person name="Martin F.M."/>
            <person name="Miettinen O."/>
            <person name="Hibbett D.S."/>
            <person name="Nagy L.G."/>
        </authorList>
    </citation>
    <scope>NUCLEOTIDE SEQUENCE [LARGE SCALE GENOMIC DNA]</scope>
    <source>
        <strain evidence="1 2">NL-1719</strain>
    </source>
</reference>
<dbReference type="EMBL" id="ML208337">
    <property type="protein sequence ID" value="TFK69080.1"/>
    <property type="molecule type" value="Genomic_DNA"/>
</dbReference>
<evidence type="ECO:0000313" key="1">
    <source>
        <dbReference type="EMBL" id="TFK69080.1"/>
    </source>
</evidence>
<name>A0ACD3AU63_9AGAR</name>
<organism evidence="1 2">
    <name type="scientific">Pluteus cervinus</name>
    <dbReference type="NCBI Taxonomy" id="181527"/>
    <lineage>
        <taxon>Eukaryota</taxon>
        <taxon>Fungi</taxon>
        <taxon>Dikarya</taxon>
        <taxon>Basidiomycota</taxon>
        <taxon>Agaricomycotina</taxon>
        <taxon>Agaricomycetes</taxon>
        <taxon>Agaricomycetidae</taxon>
        <taxon>Agaricales</taxon>
        <taxon>Pluteineae</taxon>
        <taxon>Pluteaceae</taxon>
        <taxon>Pluteus</taxon>
    </lineage>
</organism>